<accession>A0A3P6F5J6</accession>
<evidence type="ECO:0000259" key="7">
    <source>
        <dbReference type="Pfam" id="PF01545"/>
    </source>
</evidence>
<evidence type="ECO:0000256" key="2">
    <source>
        <dbReference type="ARBA" id="ARBA00022448"/>
    </source>
</evidence>
<name>A0A3P6F5J6_BRAOL</name>
<evidence type="ECO:0000256" key="5">
    <source>
        <dbReference type="ARBA" id="ARBA00023136"/>
    </source>
</evidence>
<protein>
    <submittedName>
        <fullName evidence="9">Uncharacterized protein</fullName>
    </submittedName>
</protein>
<dbReference type="Gene3D" id="1.20.1510.10">
    <property type="entry name" value="Cation efflux protein transmembrane domain"/>
    <property type="match status" value="1"/>
</dbReference>
<feature type="transmembrane region" description="Helical" evidence="6">
    <location>
        <begin position="98"/>
        <end position="124"/>
    </location>
</feature>
<organism evidence="9">
    <name type="scientific">Brassica oleracea</name>
    <name type="common">Wild cabbage</name>
    <dbReference type="NCBI Taxonomy" id="3712"/>
    <lineage>
        <taxon>Eukaryota</taxon>
        <taxon>Viridiplantae</taxon>
        <taxon>Streptophyta</taxon>
        <taxon>Embryophyta</taxon>
        <taxon>Tracheophyta</taxon>
        <taxon>Spermatophyta</taxon>
        <taxon>Magnoliopsida</taxon>
        <taxon>eudicotyledons</taxon>
        <taxon>Gunneridae</taxon>
        <taxon>Pentapetalae</taxon>
        <taxon>rosids</taxon>
        <taxon>malvids</taxon>
        <taxon>Brassicales</taxon>
        <taxon>Brassicaceae</taxon>
        <taxon>Brassiceae</taxon>
        <taxon>Brassica</taxon>
    </lineage>
</organism>
<dbReference type="InterPro" id="IPR050291">
    <property type="entry name" value="CDF_Transporter"/>
</dbReference>
<dbReference type="SUPFAM" id="SSF161111">
    <property type="entry name" value="Cation efflux protein transmembrane domain-like"/>
    <property type="match status" value="1"/>
</dbReference>
<dbReference type="InterPro" id="IPR036837">
    <property type="entry name" value="Cation_efflux_CTD_sf"/>
</dbReference>
<keyword evidence="4 6" id="KW-1133">Transmembrane helix</keyword>
<evidence type="ECO:0000256" key="1">
    <source>
        <dbReference type="ARBA" id="ARBA00004141"/>
    </source>
</evidence>
<keyword evidence="3 6" id="KW-0812">Transmembrane</keyword>
<evidence type="ECO:0000256" key="4">
    <source>
        <dbReference type="ARBA" id="ARBA00022989"/>
    </source>
</evidence>
<dbReference type="GO" id="GO:0008324">
    <property type="term" value="F:monoatomic cation transmembrane transporter activity"/>
    <property type="evidence" value="ECO:0007669"/>
    <property type="project" value="InterPro"/>
</dbReference>
<proteinExistence type="predicted"/>
<gene>
    <name evidence="9" type="ORF">BOLC5T30131H</name>
</gene>
<dbReference type="SUPFAM" id="SSF160240">
    <property type="entry name" value="Cation efflux protein cytoplasmic domain-like"/>
    <property type="match status" value="1"/>
</dbReference>
<dbReference type="InterPro" id="IPR027469">
    <property type="entry name" value="Cation_efflux_TMD_sf"/>
</dbReference>
<dbReference type="EMBL" id="LR031877">
    <property type="protein sequence ID" value="VDD42584.1"/>
    <property type="molecule type" value="Genomic_DNA"/>
</dbReference>
<dbReference type="InterPro" id="IPR058533">
    <property type="entry name" value="Cation_efflux_TM"/>
</dbReference>
<dbReference type="PANTHER" id="PTHR43840:SF47">
    <property type="entry name" value="CATION EFFLUX PROTEIN CYTOPLASMIC DOMAIN-CONTAINING PROTEIN"/>
    <property type="match status" value="1"/>
</dbReference>
<feature type="domain" description="Cation efflux protein transmembrane" evidence="7">
    <location>
        <begin position="31"/>
        <end position="90"/>
    </location>
</feature>
<evidence type="ECO:0000313" key="9">
    <source>
        <dbReference type="EMBL" id="VDD42584.1"/>
    </source>
</evidence>
<sequence>MESIHETSFASGTPTEEEMKKLAKSERLAVHISNATNLVLFIAKVYASMESRSMAVIASTLDSLLDLLSGFILWFTANAMRKPNHYSLSYWQTTYATCGIYNVISTGNHCVCFLMATLGLQVLLDTEEQWMIGIMASVTRVKFLLMLYCRVRTYTFGSHYSVEVDIVLPEDMRLQEAHNIGETQEMLEQLVEVERAFVHIDFEFTHLPEHKY</sequence>
<dbReference type="InterPro" id="IPR027470">
    <property type="entry name" value="Cation_efflux_CTD"/>
</dbReference>
<dbReference type="GO" id="GO:0016020">
    <property type="term" value="C:membrane"/>
    <property type="evidence" value="ECO:0007669"/>
    <property type="project" value="UniProtKB-SubCell"/>
</dbReference>
<evidence type="ECO:0000259" key="8">
    <source>
        <dbReference type="Pfam" id="PF16916"/>
    </source>
</evidence>
<dbReference type="Pfam" id="PF01545">
    <property type="entry name" value="Cation_efflux"/>
    <property type="match status" value="1"/>
</dbReference>
<dbReference type="Pfam" id="PF16916">
    <property type="entry name" value="ZT_dimer"/>
    <property type="match status" value="1"/>
</dbReference>
<feature type="transmembrane region" description="Helical" evidence="6">
    <location>
        <begin position="53"/>
        <end position="77"/>
    </location>
</feature>
<feature type="transmembrane region" description="Helical" evidence="6">
    <location>
        <begin position="130"/>
        <end position="149"/>
    </location>
</feature>
<reference evidence="9" key="1">
    <citation type="submission" date="2018-11" db="EMBL/GenBank/DDBJ databases">
        <authorList>
            <consortium name="Genoscope - CEA"/>
            <person name="William W."/>
        </authorList>
    </citation>
    <scope>NUCLEOTIDE SEQUENCE</scope>
</reference>
<keyword evidence="5 6" id="KW-0472">Membrane</keyword>
<evidence type="ECO:0000256" key="3">
    <source>
        <dbReference type="ARBA" id="ARBA00022692"/>
    </source>
</evidence>
<dbReference type="AlphaFoldDB" id="A0A3P6F5J6"/>
<comment type="subcellular location">
    <subcellularLocation>
        <location evidence="1">Membrane</location>
        <topology evidence="1">Multi-pass membrane protein</topology>
    </subcellularLocation>
</comment>
<evidence type="ECO:0000256" key="6">
    <source>
        <dbReference type="SAM" id="Phobius"/>
    </source>
</evidence>
<keyword evidence="2" id="KW-0813">Transport</keyword>
<dbReference type="PANTHER" id="PTHR43840">
    <property type="entry name" value="MITOCHONDRIAL METAL TRANSPORTER 1-RELATED"/>
    <property type="match status" value="1"/>
</dbReference>
<feature type="domain" description="Cation efflux protein cytoplasmic" evidence="8">
    <location>
        <begin position="150"/>
        <end position="201"/>
    </location>
</feature>